<gene>
    <name evidence="1" type="ORF">P3X46_009293</name>
</gene>
<proteinExistence type="predicted"/>
<evidence type="ECO:0000313" key="1">
    <source>
        <dbReference type="EMBL" id="KAJ9181130.1"/>
    </source>
</evidence>
<protein>
    <recommendedName>
        <fullName evidence="3">DUF4283 domain-containing protein</fullName>
    </recommendedName>
</protein>
<evidence type="ECO:0008006" key="3">
    <source>
        <dbReference type="Google" id="ProtNLM"/>
    </source>
</evidence>
<reference evidence="1" key="1">
    <citation type="journal article" date="2023" name="Plant Biotechnol. J.">
        <title>Chromosome-level wild Hevea brasiliensis genome provides new tools for genomic-assisted breeding and valuable loci to elevate rubber yield.</title>
        <authorList>
            <person name="Cheng H."/>
            <person name="Song X."/>
            <person name="Hu Y."/>
            <person name="Wu T."/>
            <person name="Yang Q."/>
            <person name="An Z."/>
            <person name="Feng S."/>
            <person name="Deng Z."/>
            <person name="Wu W."/>
            <person name="Zeng X."/>
            <person name="Tu M."/>
            <person name="Wang X."/>
            <person name="Huang H."/>
        </authorList>
    </citation>
    <scope>NUCLEOTIDE SEQUENCE</scope>
    <source>
        <strain evidence="1">MT/VB/25A 57/8</strain>
    </source>
</reference>
<keyword evidence="2" id="KW-1185">Reference proteome</keyword>
<dbReference type="Proteomes" id="UP001174677">
    <property type="component" value="Chromosome 5"/>
</dbReference>
<comment type="caution">
    <text evidence="1">The sequence shown here is derived from an EMBL/GenBank/DDBJ whole genome shotgun (WGS) entry which is preliminary data.</text>
</comment>
<sequence length="130" mass="14942">MFSNEMDYCRALLEGPWTVFSSYLLIQTWSKEFDLDNTATESAVAWVRLPDLPPHMYNKQVLRAVGDVIGKVLKINYNMGGFVRGKFNQLAVSIDLRKPLVSQFDLNEKLQKVEYESLLEVCFECGQFGH</sequence>
<evidence type="ECO:0000313" key="2">
    <source>
        <dbReference type="Proteomes" id="UP001174677"/>
    </source>
</evidence>
<organism evidence="1 2">
    <name type="scientific">Hevea brasiliensis</name>
    <name type="common">Para rubber tree</name>
    <name type="synonym">Siphonia brasiliensis</name>
    <dbReference type="NCBI Taxonomy" id="3981"/>
    <lineage>
        <taxon>Eukaryota</taxon>
        <taxon>Viridiplantae</taxon>
        <taxon>Streptophyta</taxon>
        <taxon>Embryophyta</taxon>
        <taxon>Tracheophyta</taxon>
        <taxon>Spermatophyta</taxon>
        <taxon>Magnoliopsida</taxon>
        <taxon>eudicotyledons</taxon>
        <taxon>Gunneridae</taxon>
        <taxon>Pentapetalae</taxon>
        <taxon>rosids</taxon>
        <taxon>fabids</taxon>
        <taxon>Malpighiales</taxon>
        <taxon>Euphorbiaceae</taxon>
        <taxon>Crotonoideae</taxon>
        <taxon>Micrandreae</taxon>
        <taxon>Hevea</taxon>
    </lineage>
</organism>
<dbReference type="InterPro" id="IPR040256">
    <property type="entry name" value="At4g02000-like"/>
</dbReference>
<accession>A0ABQ9MP16</accession>
<name>A0ABQ9MP16_HEVBR</name>
<dbReference type="EMBL" id="JARPOI010000005">
    <property type="protein sequence ID" value="KAJ9181130.1"/>
    <property type="molecule type" value="Genomic_DNA"/>
</dbReference>
<dbReference type="PANTHER" id="PTHR31286:SF99">
    <property type="entry name" value="DUF4283 DOMAIN-CONTAINING PROTEIN"/>
    <property type="match status" value="1"/>
</dbReference>
<dbReference type="PANTHER" id="PTHR31286">
    <property type="entry name" value="GLYCINE-RICH CELL WALL STRUCTURAL PROTEIN 1.8-LIKE"/>
    <property type="match status" value="1"/>
</dbReference>